<name>G8QSD1_SPHPG</name>
<dbReference type="Gene3D" id="3.40.109.10">
    <property type="entry name" value="NADH Oxidase"/>
    <property type="match status" value="1"/>
</dbReference>
<dbReference type="EMBL" id="CP003155">
    <property type="protein sequence ID" value="AEV30061.1"/>
    <property type="molecule type" value="Genomic_DNA"/>
</dbReference>
<dbReference type="InterPro" id="IPR000415">
    <property type="entry name" value="Nitroreductase-like"/>
</dbReference>
<dbReference type="InterPro" id="IPR029478">
    <property type="entry name" value="TM1586_NiRdase"/>
</dbReference>
<dbReference type="KEGG" id="sgp:SpiGrapes_2285"/>
<feature type="domain" description="Putative nitroreductase TM1586" evidence="1">
    <location>
        <begin position="8"/>
        <end position="228"/>
    </location>
</feature>
<dbReference type="eggNOG" id="COG0778">
    <property type="taxonomic scope" value="Bacteria"/>
</dbReference>
<reference evidence="2 3" key="1">
    <citation type="submission" date="2011-11" db="EMBL/GenBank/DDBJ databases">
        <title>Complete sequence of Spirochaeta sp. grapes.</title>
        <authorList>
            <consortium name="US DOE Joint Genome Institute"/>
            <person name="Lucas S."/>
            <person name="Han J."/>
            <person name="Lapidus A."/>
            <person name="Cheng J.-F."/>
            <person name="Goodwin L."/>
            <person name="Pitluck S."/>
            <person name="Peters L."/>
            <person name="Ovchinnikova G."/>
            <person name="Munk A.C."/>
            <person name="Detter J.C."/>
            <person name="Han C."/>
            <person name="Tapia R."/>
            <person name="Land M."/>
            <person name="Hauser L."/>
            <person name="Kyrpides N."/>
            <person name="Ivanova N."/>
            <person name="Pagani I."/>
            <person name="Ritalahtilisa K."/>
            <person name="Loeffler F."/>
            <person name="Woyke T."/>
        </authorList>
    </citation>
    <scope>NUCLEOTIDE SEQUENCE [LARGE SCALE GENOMIC DNA]</scope>
    <source>
        <strain evidence="3">ATCC BAA-1885 / DSM 22778 / Grapes</strain>
    </source>
</reference>
<dbReference type="SUPFAM" id="SSF55469">
    <property type="entry name" value="FMN-dependent nitroreductase-like"/>
    <property type="match status" value="1"/>
</dbReference>
<protein>
    <submittedName>
        <fullName evidence="2">Nitroreductase family protein</fullName>
    </submittedName>
</protein>
<dbReference type="AlphaFoldDB" id="G8QSD1"/>
<evidence type="ECO:0000313" key="3">
    <source>
        <dbReference type="Proteomes" id="UP000005632"/>
    </source>
</evidence>
<dbReference type="GO" id="GO:0016491">
    <property type="term" value="F:oxidoreductase activity"/>
    <property type="evidence" value="ECO:0007669"/>
    <property type="project" value="InterPro"/>
</dbReference>
<dbReference type="Pfam" id="PF14512">
    <property type="entry name" value="TM1586_NiRdase"/>
    <property type="match status" value="1"/>
</dbReference>
<proteinExistence type="predicted"/>
<gene>
    <name evidence="2" type="ordered locus">SpiGrapes_2285</name>
</gene>
<dbReference type="Proteomes" id="UP000005632">
    <property type="component" value="Chromosome"/>
</dbReference>
<organism evidence="2 3">
    <name type="scientific">Sphaerochaeta pleomorpha (strain ATCC BAA-1885 / DSM 22778 / Grapes)</name>
    <dbReference type="NCBI Taxonomy" id="158190"/>
    <lineage>
        <taxon>Bacteria</taxon>
        <taxon>Pseudomonadati</taxon>
        <taxon>Spirochaetota</taxon>
        <taxon>Spirochaetia</taxon>
        <taxon>Spirochaetales</taxon>
        <taxon>Sphaerochaetaceae</taxon>
        <taxon>Sphaerochaeta</taxon>
    </lineage>
</organism>
<sequence length="242" mass="26979">MNNQTDFLSAIETRKSRRSYTTEPIAPAKIAYLQKKIQKFNMEGGLSLAWLENGGKAFTALKSYGMFKNVESIIILKGSRSTSDLFERIGYYGELLVLEATALELGSCWIAGTYDKKSDLFPLENDEELVSILSIGNVPPEQTLKEKFVYRTIRRKSIPLEKLYTAESEVPQWFISGMKAVQKAPSAINSQRVRFHYSETGVTASVPGTRTTDPIDLGIAKLHFALAAEGNFSFGNEAVFIK</sequence>
<dbReference type="Gene3D" id="3.40.109.30">
    <property type="entry name" value="putative nitroreductase (tm1586), domain 2"/>
    <property type="match status" value="1"/>
</dbReference>
<dbReference type="RefSeq" id="WP_014270902.1">
    <property type="nucleotide sequence ID" value="NC_016633.1"/>
</dbReference>
<evidence type="ECO:0000313" key="2">
    <source>
        <dbReference type="EMBL" id="AEV30061.1"/>
    </source>
</evidence>
<accession>G8QSD1</accession>
<dbReference type="CDD" id="cd02062">
    <property type="entry name" value="Nitro_FMN_reductase"/>
    <property type="match status" value="1"/>
</dbReference>
<keyword evidence="3" id="KW-1185">Reference proteome</keyword>
<evidence type="ECO:0000259" key="1">
    <source>
        <dbReference type="Pfam" id="PF14512"/>
    </source>
</evidence>
<dbReference type="HOGENOM" id="CLU_070562_2_0_12"/>
<dbReference type="OrthoDB" id="9814075at2"/>
<dbReference type="STRING" id="158190.SpiGrapes_2285"/>